<dbReference type="PANTHER" id="PTHR43884:SF12">
    <property type="entry name" value="ISOVALERYL-COA DEHYDROGENASE, MITOCHONDRIAL-RELATED"/>
    <property type="match status" value="1"/>
</dbReference>
<evidence type="ECO:0000313" key="2">
    <source>
        <dbReference type="EMBL" id="TFE00714.1"/>
    </source>
</evidence>
<dbReference type="EMBL" id="SORX01000006">
    <property type="protein sequence ID" value="TFE00714.1"/>
    <property type="molecule type" value="Genomic_DNA"/>
</dbReference>
<dbReference type="InterPro" id="IPR009100">
    <property type="entry name" value="AcylCoA_DH/oxidase_NM_dom_sf"/>
</dbReference>
<keyword evidence="1" id="KW-0175">Coiled coil</keyword>
<evidence type="ECO:0000256" key="1">
    <source>
        <dbReference type="SAM" id="Coils"/>
    </source>
</evidence>
<keyword evidence="3" id="KW-1185">Reference proteome</keyword>
<proteinExistence type="predicted"/>
<dbReference type="Proteomes" id="UP000297776">
    <property type="component" value="Unassembled WGS sequence"/>
</dbReference>
<protein>
    <submittedName>
        <fullName evidence="2">Acyl-CoA dehydrogenase</fullName>
    </submittedName>
</protein>
<dbReference type="PANTHER" id="PTHR43884">
    <property type="entry name" value="ACYL-COA DEHYDROGENASE"/>
    <property type="match status" value="1"/>
</dbReference>
<accession>A0A4Y8LDF7</accession>
<dbReference type="Gene3D" id="2.40.110.10">
    <property type="entry name" value="Butyryl-CoA Dehydrogenase, subunit A, domain 2"/>
    <property type="match status" value="1"/>
</dbReference>
<dbReference type="AlphaFoldDB" id="A0A4Y8LDF7"/>
<sequence length="350" mass="38579">MLKENTEVEKIVAPLISNKLKPHVKKIDLEAFYAEDYLKSLGEAGLLLSPGQVTAEVVAREMAVVEETAKSCMTTAFNLWCHLASLTYIRSSDNQLLKDELLKKLEDGSTLGATGLSNPMKNYAGLEMLHLTAEKADDEYILNGNLPSVSNLGQDHWFGVVASADENHEVMALVPCYTGGLTLKEKAEYLGVNGSATYACQFRDVHIPAKYVISTDAQSFVQSIRPYFVLYQIPLGFGVTAASIQSIEKASAKQGGANAYLSVQADELSQELKLLRNRADHLIAENDWQEILKVRLETAQLTLKAVQADMLHNGGAAYLQKSHPARRLREAYFLANLTPTIRHLEKLLAN</sequence>
<feature type="coiled-coil region" evidence="1">
    <location>
        <begin position="258"/>
        <end position="285"/>
    </location>
</feature>
<dbReference type="OrthoDB" id="2564795at2"/>
<dbReference type="InterPro" id="IPR046373">
    <property type="entry name" value="Acyl-CoA_Oxase/DH_mid-dom_sf"/>
</dbReference>
<evidence type="ECO:0000313" key="3">
    <source>
        <dbReference type="Proteomes" id="UP000297776"/>
    </source>
</evidence>
<comment type="caution">
    <text evidence="2">The sequence shown here is derived from an EMBL/GenBank/DDBJ whole genome shotgun (WGS) entry which is preliminary data.</text>
</comment>
<organism evidence="2 3">
    <name type="scientific">Jeotgalibacillus salarius</name>
    <dbReference type="NCBI Taxonomy" id="546023"/>
    <lineage>
        <taxon>Bacteria</taxon>
        <taxon>Bacillati</taxon>
        <taxon>Bacillota</taxon>
        <taxon>Bacilli</taxon>
        <taxon>Bacillales</taxon>
        <taxon>Caryophanaceae</taxon>
        <taxon>Jeotgalibacillus</taxon>
    </lineage>
</organism>
<gene>
    <name evidence="2" type="ORF">E2626_11125</name>
</gene>
<dbReference type="SUPFAM" id="SSF56645">
    <property type="entry name" value="Acyl-CoA dehydrogenase NM domain-like"/>
    <property type="match status" value="1"/>
</dbReference>
<dbReference type="GO" id="GO:0003995">
    <property type="term" value="F:acyl-CoA dehydrogenase activity"/>
    <property type="evidence" value="ECO:0007669"/>
    <property type="project" value="TreeGrafter"/>
</dbReference>
<reference evidence="2 3" key="1">
    <citation type="submission" date="2019-03" db="EMBL/GenBank/DDBJ databases">
        <authorList>
            <person name="Yang Y."/>
        </authorList>
    </citation>
    <scope>NUCLEOTIDE SEQUENCE [LARGE SCALE GENOMIC DNA]</scope>
    <source>
        <strain evidence="2 3">ASL-1</strain>
    </source>
</reference>
<name>A0A4Y8LDF7_9BACL</name>